<name>A0A2P5AM30_PARAD</name>
<evidence type="ECO:0000313" key="1">
    <source>
        <dbReference type="EMBL" id="PON37570.1"/>
    </source>
</evidence>
<protein>
    <submittedName>
        <fullName evidence="1">Uncharacterized protein</fullName>
    </submittedName>
</protein>
<organism evidence="1 2">
    <name type="scientific">Parasponia andersonii</name>
    <name type="common">Sponia andersonii</name>
    <dbReference type="NCBI Taxonomy" id="3476"/>
    <lineage>
        <taxon>Eukaryota</taxon>
        <taxon>Viridiplantae</taxon>
        <taxon>Streptophyta</taxon>
        <taxon>Embryophyta</taxon>
        <taxon>Tracheophyta</taxon>
        <taxon>Spermatophyta</taxon>
        <taxon>Magnoliopsida</taxon>
        <taxon>eudicotyledons</taxon>
        <taxon>Gunneridae</taxon>
        <taxon>Pentapetalae</taxon>
        <taxon>rosids</taxon>
        <taxon>fabids</taxon>
        <taxon>Rosales</taxon>
        <taxon>Cannabaceae</taxon>
        <taxon>Parasponia</taxon>
    </lineage>
</organism>
<reference evidence="2" key="1">
    <citation type="submission" date="2016-06" db="EMBL/GenBank/DDBJ databases">
        <title>Parallel loss of symbiosis genes in relatives of nitrogen-fixing non-legume Parasponia.</title>
        <authorList>
            <person name="Van Velzen R."/>
            <person name="Holmer R."/>
            <person name="Bu F."/>
            <person name="Rutten L."/>
            <person name="Van Zeijl A."/>
            <person name="Liu W."/>
            <person name="Santuari L."/>
            <person name="Cao Q."/>
            <person name="Sharma T."/>
            <person name="Shen D."/>
            <person name="Roswanjaya Y."/>
            <person name="Wardhani T."/>
            <person name="Kalhor M.S."/>
            <person name="Jansen J."/>
            <person name="Van den Hoogen J."/>
            <person name="Gungor B."/>
            <person name="Hartog M."/>
            <person name="Hontelez J."/>
            <person name="Verver J."/>
            <person name="Yang W.-C."/>
            <person name="Schijlen E."/>
            <person name="Repin R."/>
            <person name="Schilthuizen M."/>
            <person name="Schranz E."/>
            <person name="Heidstra R."/>
            <person name="Miyata K."/>
            <person name="Fedorova E."/>
            <person name="Kohlen W."/>
            <person name="Bisseling T."/>
            <person name="Smit S."/>
            <person name="Geurts R."/>
        </authorList>
    </citation>
    <scope>NUCLEOTIDE SEQUENCE [LARGE SCALE GENOMIC DNA]</scope>
    <source>
        <strain evidence="2">cv. WU1-14</strain>
    </source>
</reference>
<gene>
    <name evidence="1" type="ORF">PanWU01x14_319420</name>
</gene>
<accession>A0A2P5AM30</accession>
<evidence type="ECO:0000313" key="2">
    <source>
        <dbReference type="Proteomes" id="UP000237105"/>
    </source>
</evidence>
<dbReference type="OrthoDB" id="10361663at2759"/>
<sequence>MACLIFGKFSETYLNRFGILVKEKKNEKIDSAPGSRAV</sequence>
<dbReference type="Proteomes" id="UP000237105">
    <property type="component" value="Unassembled WGS sequence"/>
</dbReference>
<comment type="caution">
    <text evidence="1">The sequence shown here is derived from an EMBL/GenBank/DDBJ whole genome shotgun (WGS) entry which is preliminary data.</text>
</comment>
<proteinExistence type="predicted"/>
<dbReference type="AlphaFoldDB" id="A0A2P5AM30"/>
<dbReference type="EMBL" id="JXTB01000525">
    <property type="protein sequence ID" value="PON37570.1"/>
    <property type="molecule type" value="Genomic_DNA"/>
</dbReference>
<keyword evidence="2" id="KW-1185">Reference proteome</keyword>